<reference evidence="18 19" key="1">
    <citation type="journal article" date="2019" name="Mol. Ecol. Resour.">
        <title>Improving Illumina assemblies with Hi-C and long reads: an example with the North African dromedary.</title>
        <authorList>
            <person name="Elbers J.P."/>
            <person name="Rogers M.F."/>
            <person name="Perelman P.L."/>
            <person name="Proskuryakova A.A."/>
            <person name="Serdyukova N.A."/>
            <person name="Johnson W.E."/>
            <person name="Horin P."/>
            <person name="Corander J."/>
            <person name="Murphy D."/>
            <person name="Burger P.A."/>
        </authorList>
    </citation>
    <scope>NUCLEOTIDE SEQUENCE [LARGE SCALE GENOMIC DNA]</scope>
    <source>
        <strain evidence="18">Drom800</strain>
        <tissue evidence="18">Blood</tissue>
    </source>
</reference>
<evidence type="ECO:0000256" key="15">
    <source>
        <dbReference type="ARBA" id="ARBA00044691"/>
    </source>
</evidence>
<keyword evidence="6" id="KW-0631">Potassium channel</keyword>
<feature type="region of interest" description="Disordered" evidence="16">
    <location>
        <begin position="362"/>
        <end position="405"/>
    </location>
</feature>
<evidence type="ECO:0000256" key="8">
    <source>
        <dbReference type="ARBA" id="ARBA00022882"/>
    </source>
</evidence>
<evidence type="ECO:0000256" key="10">
    <source>
        <dbReference type="ARBA" id="ARBA00023065"/>
    </source>
</evidence>
<dbReference type="PANTHER" id="PTHR47735">
    <property type="entry name" value="POTASSIUM VOLTAGE-GATED CHANNEL SUBFAMILY KQT MEMBER 4"/>
    <property type="match status" value="1"/>
</dbReference>
<evidence type="ECO:0000256" key="4">
    <source>
        <dbReference type="ARBA" id="ARBA00022538"/>
    </source>
</evidence>
<comment type="catalytic activity">
    <reaction evidence="15">
        <text>Cs(+)(in) = Cs(+)(out)</text>
        <dbReference type="Rhea" id="RHEA:78555"/>
        <dbReference type="ChEBI" id="CHEBI:49547"/>
    </reaction>
</comment>
<dbReference type="GO" id="GO:0008076">
    <property type="term" value="C:voltage-gated potassium channel complex"/>
    <property type="evidence" value="ECO:0007669"/>
    <property type="project" value="TreeGrafter"/>
</dbReference>
<gene>
    <name evidence="18" type="ORF">Cadr_000022817</name>
</gene>
<dbReference type="PANTHER" id="PTHR47735:SF11">
    <property type="entry name" value="POTASSIUM VOLTAGE-GATED CHANNEL SUBFAMILY KQT MEMBER 3"/>
    <property type="match status" value="1"/>
</dbReference>
<comment type="subcellular location">
    <subcellularLocation>
        <location evidence="1">Cell membrane</location>
        <topology evidence="1">Multi-pass membrane protein</topology>
    </subcellularLocation>
</comment>
<keyword evidence="10" id="KW-0406">Ion transport</keyword>
<comment type="caution">
    <text evidence="18">The sequence shown here is derived from an EMBL/GenBank/DDBJ whole genome shotgun (WGS) entry which is preliminary data.</text>
</comment>
<name>A0A5N4CHH6_CAMDR</name>
<dbReference type="GO" id="GO:0005249">
    <property type="term" value="F:voltage-gated potassium channel activity"/>
    <property type="evidence" value="ECO:0007669"/>
    <property type="project" value="InterPro"/>
</dbReference>
<dbReference type="InterPro" id="IPR020969">
    <property type="entry name" value="Ankyrin-G_BS"/>
</dbReference>
<dbReference type="Gene3D" id="6.10.140.1910">
    <property type="match status" value="1"/>
</dbReference>
<evidence type="ECO:0000256" key="11">
    <source>
        <dbReference type="ARBA" id="ARBA00023303"/>
    </source>
</evidence>
<evidence type="ECO:0000256" key="9">
    <source>
        <dbReference type="ARBA" id="ARBA00022958"/>
    </source>
</evidence>
<organism evidence="18 19">
    <name type="scientific">Camelus dromedarius</name>
    <name type="common">Dromedary</name>
    <name type="synonym">Arabian camel</name>
    <dbReference type="NCBI Taxonomy" id="9838"/>
    <lineage>
        <taxon>Eukaryota</taxon>
        <taxon>Metazoa</taxon>
        <taxon>Chordata</taxon>
        <taxon>Craniata</taxon>
        <taxon>Vertebrata</taxon>
        <taxon>Euteleostomi</taxon>
        <taxon>Mammalia</taxon>
        <taxon>Eutheria</taxon>
        <taxon>Laurasiatheria</taxon>
        <taxon>Artiodactyla</taxon>
        <taxon>Tylopoda</taxon>
        <taxon>Camelidae</taxon>
        <taxon>Camelus</taxon>
    </lineage>
</organism>
<evidence type="ECO:0000256" key="6">
    <source>
        <dbReference type="ARBA" id="ARBA00022826"/>
    </source>
</evidence>
<proteinExistence type="predicted"/>
<feature type="domain" description="Potassium channel voltage dependent KCNQ C-terminal" evidence="17">
    <location>
        <begin position="1"/>
        <end position="182"/>
    </location>
</feature>
<keyword evidence="11" id="KW-0407">Ion channel</keyword>
<keyword evidence="3" id="KW-0472">Membrane</keyword>
<evidence type="ECO:0000259" key="17">
    <source>
        <dbReference type="Pfam" id="PF03520"/>
    </source>
</evidence>
<evidence type="ECO:0000256" key="16">
    <source>
        <dbReference type="SAM" id="MobiDB-lite"/>
    </source>
</evidence>
<comment type="catalytic activity">
    <reaction evidence="13">
        <text>Na(+)(in) = Na(+)(out)</text>
        <dbReference type="Rhea" id="RHEA:34963"/>
        <dbReference type="ChEBI" id="CHEBI:29101"/>
    </reaction>
</comment>
<dbReference type="InterPro" id="IPR013821">
    <property type="entry name" value="K_chnl_volt-dep_KCNQ_C"/>
</dbReference>
<dbReference type="AlphaFoldDB" id="A0A5N4CHH6"/>
<dbReference type="PRINTS" id="PR01462">
    <property type="entry name" value="KCNQ3CHANNEL"/>
</dbReference>
<keyword evidence="5" id="KW-0597">Phosphoprotein</keyword>
<evidence type="ECO:0000256" key="14">
    <source>
        <dbReference type="ARBA" id="ARBA00044657"/>
    </source>
</evidence>
<dbReference type="Pfam" id="PF03520">
    <property type="entry name" value="KCNQ_channel"/>
    <property type="match status" value="1"/>
</dbReference>
<keyword evidence="4" id="KW-0633">Potassium transport</keyword>
<dbReference type="EMBL" id="JWIN03000025">
    <property type="protein sequence ID" value="KAB1258230.1"/>
    <property type="molecule type" value="Genomic_DNA"/>
</dbReference>
<evidence type="ECO:0000256" key="2">
    <source>
        <dbReference type="ARBA" id="ARBA00022448"/>
    </source>
</evidence>
<comment type="catalytic activity">
    <reaction evidence="14">
        <text>Rb(+)(in) = Rb(+)(out)</text>
        <dbReference type="Rhea" id="RHEA:78547"/>
        <dbReference type="ChEBI" id="CHEBI:49847"/>
    </reaction>
</comment>
<evidence type="ECO:0000256" key="12">
    <source>
        <dbReference type="ARBA" id="ARBA00034430"/>
    </source>
</evidence>
<dbReference type="Proteomes" id="UP000299084">
    <property type="component" value="Unassembled WGS sequence"/>
</dbReference>
<evidence type="ECO:0000256" key="5">
    <source>
        <dbReference type="ARBA" id="ARBA00022553"/>
    </source>
</evidence>
<dbReference type="STRING" id="9838.ENSCDRP00005008553"/>
<protein>
    <submittedName>
        <fullName evidence="18">Potassium voltage-gated channel subfamily KQT member 3</fullName>
    </submittedName>
</protein>
<keyword evidence="19" id="KW-1185">Reference proteome</keyword>
<dbReference type="InterPro" id="IPR003948">
    <property type="entry name" value="K_chnl_volt-dep_KCNQ3"/>
</dbReference>
<keyword evidence="2" id="KW-0813">Transport</keyword>
<accession>A0A5N4CHH6</accession>
<evidence type="ECO:0000313" key="18">
    <source>
        <dbReference type="EMBL" id="KAB1258230.1"/>
    </source>
</evidence>
<sequence length="405" mass="45102">MKAYAFWQSSEDAGTGDPIAEDRGYGNDFLIEDMIPTLKAAIRAVRILQFRLYKKKFKETLRPYDVKDVIEQYSAGHLDMLSRIKYLQSRIDMIFTPGPPSTPKHKKSQKGAAFTFPSQQSPRKVLAFPDSQVPPELRGLFQTTRPEHEDSITFCRALAWVVHDMGKKLDFLVDMHTQHMERLQVRLTELHPAKGPSSPGDVEKEEDNRDSDVKASICDYSETGPPELPYSFHQVPLDKVGPYGFFAHDPGNLPHGGPSSGKVHATLSSSATTHVERPTVLPILTLLDSRGSYHSQAELHGPCPERVSPGQRRSITRDSDTPLSLMSVNHEELERSPSGFSISQDRDDYVFGPIGGSSWMREKRYLAEGETDTDTDPFTPSGSMPLSSTGDGISDSIWTPSNKPT</sequence>
<keyword evidence="7" id="KW-0832">Ubl conjugation</keyword>
<keyword evidence="9" id="KW-0630">Potassium</keyword>
<dbReference type="Pfam" id="PF11956">
    <property type="entry name" value="KCNQC3-Ank-G_bd"/>
    <property type="match status" value="1"/>
</dbReference>
<evidence type="ECO:0000313" key="19">
    <source>
        <dbReference type="Proteomes" id="UP000299084"/>
    </source>
</evidence>
<keyword evidence="8" id="KW-0851">Voltage-gated channel</keyword>
<comment type="catalytic activity">
    <reaction evidence="12">
        <text>K(+)(in) = K(+)(out)</text>
        <dbReference type="Rhea" id="RHEA:29463"/>
        <dbReference type="ChEBI" id="CHEBI:29103"/>
    </reaction>
</comment>
<dbReference type="InterPro" id="IPR003937">
    <property type="entry name" value="K_chnl_volt-dep_KCNQ"/>
</dbReference>
<evidence type="ECO:0000256" key="1">
    <source>
        <dbReference type="ARBA" id="ARBA00004651"/>
    </source>
</evidence>
<evidence type="ECO:0000256" key="3">
    <source>
        <dbReference type="ARBA" id="ARBA00022475"/>
    </source>
</evidence>
<evidence type="ECO:0000256" key="7">
    <source>
        <dbReference type="ARBA" id="ARBA00022843"/>
    </source>
</evidence>
<feature type="region of interest" description="Disordered" evidence="16">
    <location>
        <begin position="294"/>
        <end position="347"/>
    </location>
</feature>
<keyword evidence="3" id="KW-1003">Cell membrane</keyword>
<evidence type="ECO:0000256" key="13">
    <source>
        <dbReference type="ARBA" id="ARBA00036239"/>
    </source>
</evidence>
<feature type="region of interest" description="Disordered" evidence="16">
    <location>
        <begin position="189"/>
        <end position="212"/>
    </location>
</feature>
<feature type="compositionally biased region" description="Polar residues" evidence="16">
    <location>
        <begin position="376"/>
        <end position="405"/>
    </location>
</feature>